<keyword evidence="10" id="KW-1185">Reference proteome</keyword>
<dbReference type="InterPro" id="IPR009110">
    <property type="entry name" value="Nuc_rcpt_coact"/>
</dbReference>
<dbReference type="InterPro" id="IPR014920">
    <property type="entry name" value="Nuc_rcpt_coact_Ncoa-typ"/>
</dbReference>
<keyword evidence="3" id="KW-0805">Transcription regulation</keyword>
<gene>
    <name evidence="9" type="ORF">CesoFtcFv8_015514</name>
</gene>
<comment type="similarity">
    <text evidence="1">Belongs to the SRC/p160 nuclear receptor coactivator family.</text>
</comment>
<dbReference type="InterPro" id="IPR010011">
    <property type="entry name" value="NCO_DUF1518"/>
</dbReference>
<sequence length="576" mass="61909">MANQAAMANPGMLGNGAMRGSMQQGWGPQGPIGGTAGGAMMGHGVVQGRMVPNHGALPNRGPPGSRTMVNMQMMGNEMEMAAPAYPHQQAPPNQTAPWPNRMIAMDHYGNQSRPPYQEDGLRCCEAPPDERALLNQLCSVLKDYEGLEEIDKMLGIPTLAGQGHMSEQYLVSSDHNMKPLHYSQHYGDPPGYGSMTHDVGYHGHMGRMPPAGYPPMMRMPGGPRVGGMRPVGPNPGGPQPNNLRLQLQHRLQAQLNRQPMGNQMSGVSNMNLPLRSNVPNQGTLNAQMLAQRQREYLSNHLRQRQQQQVVQQQRAMMMRTQGVPSGGSAPTPMPMGGTNPRLPQGNPQQFPYPASSYGTNLPSPPLPPPPPHPGSSSPFSSSPLSPSHHLASQGMMGNVGGQYSGVMSPPSQHSAYQFSSSGMSQQQRQDPVPGFPCGAATPQSPLLSPRMQQGQSPMMQQQNQVQPQNQGPNQRLPGYQPSSAWTQSANISTSNSVYPQQSQSQYSTQPTAGMYNNPNSMSLGVMAGSSGGNMNQMAGQMSSMNTEQVEDGSLILEQLAGMEMLTQESEASSNFC</sequence>
<feature type="compositionally biased region" description="Polar residues" evidence="7">
    <location>
        <begin position="480"/>
        <end position="497"/>
    </location>
</feature>
<dbReference type="Proteomes" id="UP001335648">
    <property type="component" value="Unassembled WGS sequence"/>
</dbReference>
<keyword evidence="6" id="KW-0539">Nucleus</keyword>
<evidence type="ECO:0000313" key="10">
    <source>
        <dbReference type="Proteomes" id="UP001335648"/>
    </source>
</evidence>
<evidence type="ECO:0000313" key="9">
    <source>
        <dbReference type="EMBL" id="KAK5889517.1"/>
    </source>
</evidence>
<dbReference type="PANTHER" id="PTHR10684:SF2">
    <property type="entry name" value="NUCLEAR RECEPTOR COACTIVATOR 2"/>
    <property type="match status" value="1"/>
</dbReference>
<keyword evidence="4" id="KW-0010">Activator</keyword>
<feature type="compositionally biased region" description="Pro residues" evidence="7">
    <location>
        <begin position="362"/>
        <end position="373"/>
    </location>
</feature>
<dbReference type="EMBL" id="JAULUE010002057">
    <property type="protein sequence ID" value="KAK5889517.1"/>
    <property type="molecule type" value="Genomic_DNA"/>
</dbReference>
<dbReference type="PANTHER" id="PTHR10684">
    <property type="entry name" value="NUCLEAR RECEPTOR COACTIVATOR"/>
    <property type="match status" value="1"/>
</dbReference>
<dbReference type="GO" id="GO:0003713">
    <property type="term" value="F:transcription coactivator activity"/>
    <property type="evidence" value="ECO:0007669"/>
    <property type="project" value="InterPro"/>
</dbReference>
<evidence type="ECO:0000256" key="2">
    <source>
        <dbReference type="ARBA" id="ARBA00022737"/>
    </source>
</evidence>
<feature type="compositionally biased region" description="Polar residues" evidence="7">
    <location>
        <begin position="409"/>
        <end position="429"/>
    </location>
</feature>
<evidence type="ECO:0000259" key="8">
    <source>
        <dbReference type="SMART" id="SM01151"/>
    </source>
</evidence>
<dbReference type="SUPFAM" id="SSF69125">
    <property type="entry name" value="Nuclear receptor coactivator interlocking domain"/>
    <property type="match status" value="1"/>
</dbReference>
<dbReference type="GO" id="GO:0005634">
    <property type="term" value="C:nucleus"/>
    <property type="evidence" value="ECO:0007669"/>
    <property type="project" value="InterPro"/>
</dbReference>
<dbReference type="GO" id="GO:0016922">
    <property type="term" value="F:nuclear receptor binding"/>
    <property type="evidence" value="ECO:0007669"/>
    <property type="project" value="InterPro"/>
</dbReference>
<dbReference type="Pfam" id="PF07469">
    <property type="entry name" value="DUF1518"/>
    <property type="match status" value="1"/>
</dbReference>
<evidence type="ECO:0000256" key="7">
    <source>
        <dbReference type="SAM" id="MobiDB-lite"/>
    </source>
</evidence>
<feature type="domain" description="DUF1518" evidence="8">
    <location>
        <begin position="330"/>
        <end position="396"/>
    </location>
</feature>
<dbReference type="GO" id="GO:0045944">
    <property type="term" value="P:positive regulation of transcription by RNA polymerase II"/>
    <property type="evidence" value="ECO:0007669"/>
    <property type="project" value="TreeGrafter"/>
</dbReference>
<feature type="compositionally biased region" description="Low complexity" evidence="7">
    <location>
        <begin position="451"/>
        <end position="474"/>
    </location>
</feature>
<name>A0AAN8BQY2_9TELE</name>
<dbReference type="SMART" id="SM01151">
    <property type="entry name" value="DUF1518"/>
    <property type="match status" value="2"/>
</dbReference>
<dbReference type="InterPro" id="IPR037077">
    <property type="entry name" value="Nuc_rcpt_coact_Ncoa_int_sf"/>
</dbReference>
<evidence type="ECO:0000256" key="3">
    <source>
        <dbReference type="ARBA" id="ARBA00023015"/>
    </source>
</evidence>
<dbReference type="Gene3D" id="6.10.140.20">
    <property type="entry name" value="Nuclear receptor coactivator, Ncoa-type, interlocking domain"/>
    <property type="match status" value="1"/>
</dbReference>
<reference evidence="9 10" key="1">
    <citation type="journal article" date="2023" name="Mol. Biol. Evol.">
        <title>Genomics of Secondarily Temperate Adaptation in the Only Non-Antarctic Icefish.</title>
        <authorList>
            <person name="Rivera-Colon A.G."/>
            <person name="Rayamajhi N."/>
            <person name="Minhas B.F."/>
            <person name="Madrigal G."/>
            <person name="Bilyk K.T."/>
            <person name="Yoon V."/>
            <person name="Hune M."/>
            <person name="Gregory S."/>
            <person name="Cheng C.H.C."/>
            <person name="Catchen J.M."/>
        </authorList>
    </citation>
    <scope>NUCLEOTIDE SEQUENCE [LARGE SCALE GENOMIC DNA]</scope>
    <source>
        <strain evidence="9">JC2023a</strain>
    </source>
</reference>
<evidence type="ECO:0000256" key="1">
    <source>
        <dbReference type="ARBA" id="ARBA00009933"/>
    </source>
</evidence>
<feature type="compositionally biased region" description="Low complexity" evidence="7">
    <location>
        <begin position="374"/>
        <end position="390"/>
    </location>
</feature>
<accession>A0AAN8BQY2</accession>
<feature type="domain" description="DUF1518" evidence="8">
    <location>
        <begin position="398"/>
        <end position="459"/>
    </location>
</feature>
<organism evidence="9 10">
    <name type="scientific">Champsocephalus esox</name>
    <name type="common">pike icefish</name>
    <dbReference type="NCBI Taxonomy" id="159716"/>
    <lineage>
        <taxon>Eukaryota</taxon>
        <taxon>Metazoa</taxon>
        <taxon>Chordata</taxon>
        <taxon>Craniata</taxon>
        <taxon>Vertebrata</taxon>
        <taxon>Euteleostomi</taxon>
        <taxon>Actinopterygii</taxon>
        <taxon>Neopterygii</taxon>
        <taxon>Teleostei</taxon>
        <taxon>Neoteleostei</taxon>
        <taxon>Acanthomorphata</taxon>
        <taxon>Eupercaria</taxon>
        <taxon>Perciformes</taxon>
        <taxon>Notothenioidei</taxon>
        <taxon>Channichthyidae</taxon>
        <taxon>Champsocephalus</taxon>
    </lineage>
</organism>
<dbReference type="Pfam" id="PF08815">
    <property type="entry name" value="Nuc_rec_co-act"/>
    <property type="match status" value="1"/>
</dbReference>
<keyword evidence="5" id="KW-0804">Transcription</keyword>
<proteinExistence type="inferred from homology"/>
<keyword evidence="2" id="KW-0677">Repeat</keyword>
<dbReference type="GO" id="GO:0032870">
    <property type="term" value="P:cellular response to hormone stimulus"/>
    <property type="evidence" value="ECO:0007669"/>
    <property type="project" value="TreeGrafter"/>
</dbReference>
<comment type="caution">
    <text evidence="9">The sequence shown here is derived from an EMBL/GenBank/DDBJ whole genome shotgun (WGS) entry which is preliminary data.</text>
</comment>
<evidence type="ECO:0000256" key="5">
    <source>
        <dbReference type="ARBA" id="ARBA00023163"/>
    </source>
</evidence>
<feature type="region of interest" description="Disordered" evidence="7">
    <location>
        <begin position="321"/>
        <end position="532"/>
    </location>
</feature>
<protein>
    <recommendedName>
        <fullName evidence="8">DUF1518 domain-containing protein</fullName>
    </recommendedName>
</protein>
<feature type="compositionally biased region" description="Low complexity" evidence="7">
    <location>
        <begin position="498"/>
        <end position="511"/>
    </location>
</feature>
<evidence type="ECO:0000256" key="4">
    <source>
        <dbReference type="ARBA" id="ARBA00023159"/>
    </source>
</evidence>
<dbReference type="AlphaFoldDB" id="A0AAN8BQY2"/>
<evidence type="ECO:0000256" key="6">
    <source>
        <dbReference type="ARBA" id="ARBA00023242"/>
    </source>
</evidence>
<dbReference type="InterPro" id="IPR017426">
    <property type="entry name" value="Nuclear_rcpt_coactivator"/>
</dbReference>